<dbReference type="AlphaFoldDB" id="A0AAJ6BN89"/>
<accession>A0AAJ6BN89</accession>
<dbReference type="Gene3D" id="3.90.25.10">
    <property type="entry name" value="UDP-galactose 4-epimerase, domain 1"/>
    <property type="match status" value="2"/>
</dbReference>
<feature type="domain" description="NAD-dependent epimerase/dehydratase" evidence="1">
    <location>
        <begin position="7"/>
        <end position="243"/>
    </location>
</feature>
<organism evidence="2 3">
    <name type="scientific">Candidatus Brevundimonas colombiensis</name>
    <dbReference type="NCBI Taxonomy" id="3121376"/>
    <lineage>
        <taxon>Bacteria</taxon>
        <taxon>Pseudomonadati</taxon>
        <taxon>Pseudomonadota</taxon>
        <taxon>Alphaproteobacteria</taxon>
        <taxon>Caulobacterales</taxon>
        <taxon>Caulobacteraceae</taxon>
        <taxon>Brevundimonas</taxon>
    </lineage>
</organism>
<dbReference type="PANTHER" id="PTHR43245">
    <property type="entry name" value="BIFUNCTIONAL POLYMYXIN RESISTANCE PROTEIN ARNA"/>
    <property type="match status" value="1"/>
</dbReference>
<evidence type="ECO:0000313" key="2">
    <source>
        <dbReference type="EMBL" id="WEK41526.1"/>
    </source>
</evidence>
<dbReference type="InterPro" id="IPR050177">
    <property type="entry name" value="Lipid_A_modif_metabolic_enz"/>
</dbReference>
<reference evidence="2" key="1">
    <citation type="submission" date="2023-03" db="EMBL/GenBank/DDBJ databases">
        <title>Andean soil-derived lignocellulolytic bacterial consortium as a source of novel taxa and putative plastic-active enzymes.</title>
        <authorList>
            <person name="Diaz-Garcia L."/>
            <person name="Chuvochina M."/>
            <person name="Feuerriegel G."/>
            <person name="Bunk B."/>
            <person name="Sproer C."/>
            <person name="Streit W.R."/>
            <person name="Rodriguez L.M."/>
            <person name="Overmann J."/>
            <person name="Jimenez D.J."/>
        </authorList>
    </citation>
    <scope>NUCLEOTIDE SEQUENCE</scope>
    <source>
        <strain evidence="2">MAG 833</strain>
    </source>
</reference>
<dbReference type="Gene3D" id="3.40.50.720">
    <property type="entry name" value="NAD(P)-binding Rossmann-like Domain"/>
    <property type="match status" value="1"/>
</dbReference>
<name>A0AAJ6BN89_9CAUL</name>
<gene>
    <name evidence="2" type="ORF">P0Y50_04815</name>
</gene>
<dbReference type="Proteomes" id="UP001213664">
    <property type="component" value="Chromosome"/>
</dbReference>
<protein>
    <submittedName>
        <fullName evidence="2">NAD-dependent epimerase/dehydratase family protein</fullName>
    </submittedName>
</protein>
<proteinExistence type="predicted"/>
<dbReference type="InterPro" id="IPR036291">
    <property type="entry name" value="NAD(P)-bd_dom_sf"/>
</dbReference>
<dbReference type="SUPFAM" id="SSF51735">
    <property type="entry name" value="NAD(P)-binding Rossmann-fold domains"/>
    <property type="match status" value="1"/>
</dbReference>
<sequence length="320" mass="34559">MTSVRHLITGGAGFIAVNLARALIARGDFVVAVDDLSRGGMSLISDLSPLPEFSFHQQDCADVEGLHAVVRGEGRIDEVWHLAANSDIPAGVEDARVDLDRTFMTTFATLEVMKRAGIPTLHFASSSAVYGDRGAEAVGEDSGPLRPISNYGAMKLASEAQISAAQETFLERADIFRFPNVVGTPATHGVILDFIGKLRRDPKRLDVLGNGRQQKPYLHVHELIAAMLHIRAVPGRGQVVNIGPDDDGVTVARIAQAVRDHVSPSASIVYGQEAAGWVGDVPQFRYLTRRLSDLGWRSALSSEQAIVRAVMEIATQEEMS</sequence>
<evidence type="ECO:0000313" key="3">
    <source>
        <dbReference type="Proteomes" id="UP001213664"/>
    </source>
</evidence>
<dbReference type="Pfam" id="PF01370">
    <property type="entry name" value="Epimerase"/>
    <property type="match status" value="1"/>
</dbReference>
<dbReference type="EMBL" id="CP119326">
    <property type="protein sequence ID" value="WEK41526.1"/>
    <property type="molecule type" value="Genomic_DNA"/>
</dbReference>
<dbReference type="InterPro" id="IPR001509">
    <property type="entry name" value="Epimerase_deHydtase"/>
</dbReference>
<dbReference type="PANTHER" id="PTHR43245:SF13">
    <property type="entry name" value="UDP-D-APIOSE_UDP-D-XYLOSE SYNTHASE 2"/>
    <property type="match status" value="1"/>
</dbReference>
<evidence type="ECO:0000259" key="1">
    <source>
        <dbReference type="Pfam" id="PF01370"/>
    </source>
</evidence>